<evidence type="ECO:0000313" key="2">
    <source>
        <dbReference type="EMBL" id="KAJ4824643.1"/>
    </source>
</evidence>
<evidence type="ECO:0000259" key="1">
    <source>
        <dbReference type="Pfam" id="PF14392"/>
    </source>
</evidence>
<gene>
    <name evidence="2" type="ORF">Tsubulata_020479</name>
</gene>
<accession>A0A9Q0F463</accession>
<feature type="domain" description="Zinc knuckle CX2CX4HX4C" evidence="1">
    <location>
        <begin position="42"/>
        <end position="76"/>
    </location>
</feature>
<dbReference type="Pfam" id="PF14392">
    <property type="entry name" value="zf-CCHC_4"/>
    <property type="match status" value="1"/>
</dbReference>
<comment type="caution">
    <text evidence="2">The sequence shown here is derived from an EMBL/GenBank/DDBJ whole genome shotgun (WGS) entry which is preliminary data.</text>
</comment>
<name>A0A9Q0F463_9ROSI</name>
<dbReference type="AlphaFoldDB" id="A0A9Q0F463"/>
<organism evidence="2 3">
    <name type="scientific">Turnera subulata</name>
    <dbReference type="NCBI Taxonomy" id="218843"/>
    <lineage>
        <taxon>Eukaryota</taxon>
        <taxon>Viridiplantae</taxon>
        <taxon>Streptophyta</taxon>
        <taxon>Embryophyta</taxon>
        <taxon>Tracheophyta</taxon>
        <taxon>Spermatophyta</taxon>
        <taxon>Magnoliopsida</taxon>
        <taxon>eudicotyledons</taxon>
        <taxon>Gunneridae</taxon>
        <taxon>Pentapetalae</taxon>
        <taxon>rosids</taxon>
        <taxon>fabids</taxon>
        <taxon>Malpighiales</taxon>
        <taxon>Passifloraceae</taxon>
        <taxon>Turnera</taxon>
    </lineage>
</organism>
<evidence type="ECO:0000313" key="3">
    <source>
        <dbReference type="Proteomes" id="UP001141552"/>
    </source>
</evidence>
<dbReference type="Proteomes" id="UP001141552">
    <property type="component" value="Unassembled WGS sequence"/>
</dbReference>
<sequence length="155" mass="18287">MSSPLDFQWKEEDFVVKLKALGQEKEMEDIDHAFGDIISKTHLEGGQKLWVKIKYERLGELCYRCGHVTHNICRCTRPPREDEGLELEYVLSVEPWMGAREIVESITLTKNRVPRRTPSGTRRNRPKWSRMYSSLSVELWMRAREVVGKYYPDKK</sequence>
<protein>
    <recommendedName>
        <fullName evidence="1">Zinc knuckle CX2CX4HX4C domain-containing protein</fullName>
    </recommendedName>
</protein>
<dbReference type="EMBL" id="JAKUCV010007130">
    <property type="protein sequence ID" value="KAJ4824643.1"/>
    <property type="molecule type" value="Genomic_DNA"/>
</dbReference>
<reference evidence="2" key="2">
    <citation type="journal article" date="2023" name="Plants (Basel)">
        <title>Annotation of the Turnera subulata (Passifloraceae) Draft Genome Reveals the S-Locus Evolved after the Divergence of Turneroideae from Passifloroideae in a Stepwise Manner.</title>
        <authorList>
            <person name="Henning P.M."/>
            <person name="Roalson E.H."/>
            <person name="Mir W."/>
            <person name="McCubbin A.G."/>
            <person name="Shore J.S."/>
        </authorList>
    </citation>
    <scope>NUCLEOTIDE SEQUENCE</scope>
    <source>
        <strain evidence="2">F60SS</strain>
    </source>
</reference>
<reference evidence="2" key="1">
    <citation type="submission" date="2022-02" db="EMBL/GenBank/DDBJ databases">
        <authorList>
            <person name="Henning P.M."/>
            <person name="McCubbin A.G."/>
            <person name="Shore J.S."/>
        </authorList>
    </citation>
    <scope>NUCLEOTIDE SEQUENCE</scope>
    <source>
        <strain evidence="2">F60SS</strain>
        <tissue evidence="2">Leaves</tissue>
    </source>
</reference>
<keyword evidence="3" id="KW-1185">Reference proteome</keyword>
<dbReference type="InterPro" id="IPR025836">
    <property type="entry name" value="Zn_knuckle_CX2CX4HX4C"/>
</dbReference>
<proteinExistence type="predicted"/>